<protein>
    <submittedName>
        <fullName evidence="1">ARM repeat-containing protein</fullName>
    </submittedName>
</protein>
<accession>A0ACB8RY98</accession>
<sequence length="261" mass="29843">MYVGLDPDSPELVARNVKALLNKLTMEQFDSISDQIIAWANKSEMEKNGQTLNQVVGLVFEKATDSRATFSAMYARLCRKMMEMISPNVRDDGTINAEGKPFAGGHLFRKYLLNRCQEAFERGWVQKEAAAAAAASKATEDEYYTAAEAKRRSLGLIRFIGELFKLQMLTERIMHECIKQLLGSVDNPEEEEVESLCELLTTIGVQLDTAKAHANMDVYFSRMRAWSKRKNVSPRMQYMLQQNVIKLRRRKWVSLNSFSYC</sequence>
<organism evidence="1 2">
    <name type="scientific">Auriscalpium vulgare</name>
    <dbReference type="NCBI Taxonomy" id="40419"/>
    <lineage>
        <taxon>Eukaryota</taxon>
        <taxon>Fungi</taxon>
        <taxon>Dikarya</taxon>
        <taxon>Basidiomycota</taxon>
        <taxon>Agaricomycotina</taxon>
        <taxon>Agaricomycetes</taxon>
        <taxon>Russulales</taxon>
        <taxon>Auriscalpiaceae</taxon>
        <taxon>Auriscalpium</taxon>
    </lineage>
</organism>
<evidence type="ECO:0000313" key="1">
    <source>
        <dbReference type="EMBL" id="KAI0048925.1"/>
    </source>
</evidence>
<reference evidence="1" key="1">
    <citation type="submission" date="2021-02" db="EMBL/GenBank/DDBJ databases">
        <authorList>
            <consortium name="DOE Joint Genome Institute"/>
            <person name="Ahrendt S."/>
            <person name="Looney B.P."/>
            <person name="Miyauchi S."/>
            <person name="Morin E."/>
            <person name="Drula E."/>
            <person name="Courty P.E."/>
            <person name="Chicoki N."/>
            <person name="Fauchery L."/>
            <person name="Kohler A."/>
            <person name="Kuo A."/>
            <person name="Labutti K."/>
            <person name="Pangilinan J."/>
            <person name="Lipzen A."/>
            <person name="Riley R."/>
            <person name="Andreopoulos W."/>
            <person name="He G."/>
            <person name="Johnson J."/>
            <person name="Barry K.W."/>
            <person name="Grigoriev I.V."/>
            <person name="Nagy L."/>
            <person name="Hibbett D."/>
            <person name="Henrissat B."/>
            <person name="Matheny P.B."/>
            <person name="Labbe J."/>
            <person name="Martin F."/>
        </authorList>
    </citation>
    <scope>NUCLEOTIDE SEQUENCE</scope>
    <source>
        <strain evidence="1">FP105234-sp</strain>
    </source>
</reference>
<dbReference type="Proteomes" id="UP000814033">
    <property type="component" value="Unassembled WGS sequence"/>
</dbReference>
<evidence type="ECO:0000313" key="2">
    <source>
        <dbReference type="Proteomes" id="UP000814033"/>
    </source>
</evidence>
<proteinExistence type="predicted"/>
<comment type="caution">
    <text evidence="1">The sequence shown here is derived from an EMBL/GenBank/DDBJ whole genome shotgun (WGS) entry which is preliminary data.</text>
</comment>
<keyword evidence="2" id="KW-1185">Reference proteome</keyword>
<name>A0ACB8RY98_9AGAM</name>
<gene>
    <name evidence="1" type="ORF">FA95DRAFT_1490125</name>
</gene>
<reference evidence="1" key="2">
    <citation type="journal article" date="2022" name="New Phytol.">
        <title>Evolutionary transition to the ectomycorrhizal habit in the genomes of a hyperdiverse lineage of mushroom-forming fungi.</title>
        <authorList>
            <person name="Looney B."/>
            <person name="Miyauchi S."/>
            <person name="Morin E."/>
            <person name="Drula E."/>
            <person name="Courty P.E."/>
            <person name="Kohler A."/>
            <person name="Kuo A."/>
            <person name="LaButti K."/>
            <person name="Pangilinan J."/>
            <person name="Lipzen A."/>
            <person name="Riley R."/>
            <person name="Andreopoulos W."/>
            <person name="He G."/>
            <person name="Johnson J."/>
            <person name="Nolan M."/>
            <person name="Tritt A."/>
            <person name="Barry K.W."/>
            <person name="Grigoriev I.V."/>
            <person name="Nagy L.G."/>
            <person name="Hibbett D."/>
            <person name="Henrissat B."/>
            <person name="Matheny P.B."/>
            <person name="Labbe J."/>
            <person name="Martin F.M."/>
        </authorList>
    </citation>
    <scope>NUCLEOTIDE SEQUENCE</scope>
    <source>
        <strain evidence="1">FP105234-sp</strain>
    </source>
</reference>
<dbReference type="EMBL" id="MU275880">
    <property type="protein sequence ID" value="KAI0048925.1"/>
    <property type="molecule type" value="Genomic_DNA"/>
</dbReference>